<organism evidence="3 4">
    <name type="scientific">Portibacter lacus</name>
    <dbReference type="NCBI Taxonomy" id="1099794"/>
    <lineage>
        <taxon>Bacteria</taxon>
        <taxon>Pseudomonadati</taxon>
        <taxon>Bacteroidota</taxon>
        <taxon>Saprospiria</taxon>
        <taxon>Saprospirales</taxon>
        <taxon>Haliscomenobacteraceae</taxon>
        <taxon>Portibacter</taxon>
    </lineage>
</organism>
<dbReference type="InterPro" id="IPR037066">
    <property type="entry name" value="Plug_dom_sf"/>
</dbReference>
<proteinExistence type="predicted"/>
<evidence type="ECO:0000313" key="3">
    <source>
        <dbReference type="EMBL" id="GLR15598.1"/>
    </source>
</evidence>
<dbReference type="Pfam" id="PF13715">
    <property type="entry name" value="CarbopepD_reg_2"/>
    <property type="match status" value="1"/>
</dbReference>
<sequence>MKKLLLTLSLSCFWLLSFAQLKVEIYGVISDSQTGETLIGANIVVENTGGGTTTDLDGKFQLSLEPGTYNITASYLGYESYTRSNFLVQSQGNSDLNIELNAAGTLLDNVEITASPFARSLESPLSLQKLSPEELKTYPGGNNDIAKVVQSLPGISGSIGGFRNDIIIRGGAPNENVYYLDGIEIPNINHFSTQGSAGGPAGLLNVSFIEGVELSASSFGAKYDNPLSGVLQFDQRSGNKRKFQTNFRVSASEAAATIEGPLFKGDKEESNTTFLFSLRRSYLQLLFQLIGLPIRPSYWDYQYKFDHKIDEYNSLIFTGIGAIDDFTLKAPDDFTPEQQATLEQVPLIEQYSVSTGLIWKRRRQDGKGIYNTAFSFNRLRNQFSGYEDNENQVGLNYQTFSRETEFKLRPTYTHFINNWSISTGFNVISSKYTNKTQNFLQDINYEAGINFVKYGLFVQAAKANIWDRLDFTVGIRSDANTFTEESNQLLKTLSPRAGVSVRLDKNDSWRWNATVGSYYKIAPYTILGFQDNSGNLLNKDAKYINSIHFVTGLAHYPYPSLKFSVEGFYKLYNNYPISIKDGVSLANQGGDFSILGDEDIISSGKGRTYGGEFLVQQKLFKGIYAILAYTYFHSEFADITGEFKPSAWDSRHLLSFTGGWKFGNNYELSVRSRLVGQTPYAPVDLERTLDEYPLTILDYDQLGANNLEPFYQTDIRFDKKWNAKMFALNLYFEVQNVFGQAVPTPPSYGLDRNEIGEIILPSSLILLPESQGIVLPSIGIVLDF</sequence>
<dbReference type="RefSeq" id="WP_235292495.1">
    <property type="nucleotide sequence ID" value="NZ_BSOH01000001.1"/>
</dbReference>
<evidence type="ECO:0000256" key="1">
    <source>
        <dbReference type="SAM" id="SignalP"/>
    </source>
</evidence>
<dbReference type="AlphaFoldDB" id="A0AA37WBZ6"/>
<feature type="domain" description="TonB-dependent receptor plug" evidence="2">
    <location>
        <begin position="122"/>
        <end position="225"/>
    </location>
</feature>
<evidence type="ECO:0000259" key="2">
    <source>
        <dbReference type="Pfam" id="PF07715"/>
    </source>
</evidence>
<accession>A0AA37WBZ6</accession>
<dbReference type="InterPro" id="IPR012910">
    <property type="entry name" value="Plug_dom"/>
</dbReference>
<dbReference type="SUPFAM" id="SSF56935">
    <property type="entry name" value="Porins"/>
    <property type="match status" value="1"/>
</dbReference>
<dbReference type="Pfam" id="PF07715">
    <property type="entry name" value="Plug"/>
    <property type="match status" value="1"/>
</dbReference>
<name>A0AA37WBZ6_9BACT</name>
<keyword evidence="3" id="KW-0176">Collagen</keyword>
<dbReference type="Gene3D" id="2.60.40.1120">
    <property type="entry name" value="Carboxypeptidase-like, regulatory domain"/>
    <property type="match status" value="1"/>
</dbReference>
<feature type="signal peptide" evidence="1">
    <location>
        <begin position="1"/>
        <end position="19"/>
    </location>
</feature>
<gene>
    <name evidence="3" type="ORF">GCM10007940_02130</name>
</gene>
<reference evidence="3" key="1">
    <citation type="journal article" date="2014" name="Int. J. Syst. Evol. Microbiol.">
        <title>Complete genome sequence of Corynebacterium casei LMG S-19264T (=DSM 44701T), isolated from a smear-ripened cheese.</title>
        <authorList>
            <consortium name="US DOE Joint Genome Institute (JGI-PGF)"/>
            <person name="Walter F."/>
            <person name="Albersmeier A."/>
            <person name="Kalinowski J."/>
            <person name="Ruckert C."/>
        </authorList>
    </citation>
    <scope>NUCLEOTIDE SEQUENCE</scope>
    <source>
        <strain evidence="3">NBRC 108769</strain>
    </source>
</reference>
<dbReference type="EMBL" id="BSOH01000001">
    <property type="protein sequence ID" value="GLR15598.1"/>
    <property type="molecule type" value="Genomic_DNA"/>
</dbReference>
<feature type="chain" id="PRO_5041423634" evidence="1">
    <location>
        <begin position="20"/>
        <end position="784"/>
    </location>
</feature>
<dbReference type="SUPFAM" id="SSF49464">
    <property type="entry name" value="Carboxypeptidase regulatory domain-like"/>
    <property type="match status" value="1"/>
</dbReference>
<comment type="caution">
    <text evidence="3">The sequence shown here is derived from an EMBL/GenBank/DDBJ whole genome shotgun (WGS) entry which is preliminary data.</text>
</comment>
<dbReference type="Proteomes" id="UP001156666">
    <property type="component" value="Unassembled WGS sequence"/>
</dbReference>
<keyword evidence="4" id="KW-1185">Reference proteome</keyword>
<dbReference type="InterPro" id="IPR008969">
    <property type="entry name" value="CarboxyPept-like_regulatory"/>
</dbReference>
<dbReference type="Gene3D" id="2.170.130.10">
    <property type="entry name" value="TonB-dependent receptor, plug domain"/>
    <property type="match status" value="1"/>
</dbReference>
<keyword evidence="1" id="KW-0732">Signal</keyword>
<reference evidence="3" key="2">
    <citation type="submission" date="2023-01" db="EMBL/GenBank/DDBJ databases">
        <title>Draft genome sequence of Portibacter lacus strain NBRC 108769.</title>
        <authorList>
            <person name="Sun Q."/>
            <person name="Mori K."/>
        </authorList>
    </citation>
    <scope>NUCLEOTIDE SEQUENCE</scope>
    <source>
        <strain evidence="3">NBRC 108769</strain>
    </source>
</reference>
<protein>
    <submittedName>
        <fullName evidence="3">Collagen-binding protein</fullName>
    </submittedName>
</protein>
<evidence type="ECO:0000313" key="4">
    <source>
        <dbReference type="Proteomes" id="UP001156666"/>
    </source>
</evidence>